<dbReference type="GO" id="GO:0016192">
    <property type="term" value="P:vesicle-mediated transport"/>
    <property type="evidence" value="ECO:0007669"/>
    <property type="project" value="UniProtKB-KW"/>
</dbReference>
<dbReference type="InterPro" id="IPR000133">
    <property type="entry name" value="ER_ret_rcpt"/>
</dbReference>
<evidence type="ECO:0000256" key="2">
    <source>
        <dbReference type="ARBA" id="ARBA00010120"/>
    </source>
</evidence>
<keyword evidence="13" id="KW-1185">Reference proteome</keyword>
<dbReference type="PANTHER" id="PTHR10585">
    <property type="entry name" value="ER LUMEN PROTEIN RETAINING RECEPTOR"/>
    <property type="match status" value="1"/>
</dbReference>
<evidence type="ECO:0000256" key="6">
    <source>
        <dbReference type="ARBA" id="ARBA00022892"/>
    </source>
</evidence>
<dbReference type="GO" id="GO:0046923">
    <property type="term" value="F:ER retention sequence binding"/>
    <property type="evidence" value="ECO:0007669"/>
    <property type="project" value="InterPro"/>
</dbReference>
<evidence type="ECO:0000256" key="5">
    <source>
        <dbReference type="ARBA" id="ARBA00022824"/>
    </source>
</evidence>
<feature type="transmembrane region" description="Helical" evidence="11">
    <location>
        <begin position="55"/>
        <end position="72"/>
    </location>
</feature>
<comment type="similarity">
    <text evidence="2">Belongs to the ERD2 family.</text>
</comment>
<sequence>MGKEKKKMTETAGAVRKIGRWVRNRSVREKVTMCALIALVSFILLKLFVKKYAHFYIAAQFAHASSIFILVYKLTFSKTCAGLSLKSQELTAIHLASGIVSSFGLLGSTQVYNVALDVVSLIATLWAIYMIRFKLKSTYTKDLDNMPLYYVLVPCAVAAFIARPFGRLSFVMSWLWSFSKTVEAISVLPQLRLLQNAKMVEPFTAHYLFALGIERFLSCAHWIIRIINSKGAHLYLIGKGNLWLLMLLICEVVQTFILSDFCYYYVKSVMEGRSIMRLPSFV</sequence>
<keyword evidence="7" id="KW-0653">Protein transport</keyword>
<reference evidence="12" key="1">
    <citation type="submission" date="2024-03" db="EMBL/GenBank/DDBJ databases">
        <title>WGS assembly of Saponaria officinalis var. Norfolk2.</title>
        <authorList>
            <person name="Jenkins J."/>
            <person name="Shu S."/>
            <person name="Grimwood J."/>
            <person name="Barry K."/>
            <person name="Goodstein D."/>
            <person name="Schmutz J."/>
            <person name="Leebens-Mack J."/>
            <person name="Osbourn A."/>
        </authorList>
    </citation>
    <scope>NUCLEOTIDE SEQUENCE [LARGE SCALE GENOMIC DNA]</scope>
    <source>
        <strain evidence="12">JIC</strain>
    </source>
</reference>
<evidence type="ECO:0000256" key="3">
    <source>
        <dbReference type="ARBA" id="ARBA00022448"/>
    </source>
</evidence>
<feature type="transmembrane region" description="Helical" evidence="11">
    <location>
        <begin position="244"/>
        <end position="266"/>
    </location>
</feature>
<feature type="transmembrane region" description="Helical" evidence="11">
    <location>
        <begin position="147"/>
        <end position="165"/>
    </location>
</feature>
<dbReference type="EMBL" id="JBDFQZ010000005">
    <property type="protein sequence ID" value="KAK9726591.1"/>
    <property type="molecule type" value="Genomic_DNA"/>
</dbReference>
<dbReference type="Proteomes" id="UP001443914">
    <property type="component" value="Unassembled WGS sequence"/>
</dbReference>
<dbReference type="AlphaFoldDB" id="A0AAW1L355"/>
<evidence type="ECO:0000256" key="7">
    <source>
        <dbReference type="ARBA" id="ARBA00022927"/>
    </source>
</evidence>
<gene>
    <name evidence="12" type="ORF">RND81_05G225300</name>
</gene>
<evidence type="ECO:0000256" key="11">
    <source>
        <dbReference type="SAM" id="Phobius"/>
    </source>
</evidence>
<dbReference type="GO" id="GO:0005789">
    <property type="term" value="C:endoplasmic reticulum membrane"/>
    <property type="evidence" value="ECO:0007669"/>
    <property type="project" value="UniProtKB-SubCell"/>
</dbReference>
<keyword evidence="8 11" id="KW-1133">Transmembrane helix</keyword>
<organism evidence="12 13">
    <name type="scientific">Saponaria officinalis</name>
    <name type="common">Common soapwort</name>
    <name type="synonym">Lychnis saponaria</name>
    <dbReference type="NCBI Taxonomy" id="3572"/>
    <lineage>
        <taxon>Eukaryota</taxon>
        <taxon>Viridiplantae</taxon>
        <taxon>Streptophyta</taxon>
        <taxon>Embryophyta</taxon>
        <taxon>Tracheophyta</taxon>
        <taxon>Spermatophyta</taxon>
        <taxon>Magnoliopsida</taxon>
        <taxon>eudicotyledons</taxon>
        <taxon>Gunneridae</taxon>
        <taxon>Pentapetalae</taxon>
        <taxon>Caryophyllales</taxon>
        <taxon>Caryophyllaceae</taxon>
        <taxon>Caryophylleae</taxon>
        <taxon>Saponaria</taxon>
    </lineage>
</organism>
<dbReference type="Pfam" id="PF00810">
    <property type="entry name" value="ER_lumen_recept"/>
    <property type="match status" value="1"/>
</dbReference>
<dbReference type="GO" id="GO:0015031">
    <property type="term" value="P:protein transport"/>
    <property type="evidence" value="ECO:0007669"/>
    <property type="project" value="UniProtKB-KW"/>
</dbReference>
<feature type="transmembrane region" description="Helical" evidence="11">
    <location>
        <begin position="118"/>
        <end position="135"/>
    </location>
</feature>
<comment type="subcellular location">
    <subcellularLocation>
        <location evidence="1">Endoplasmic reticulum membrane</location>
        <topology evidence="1">Multi-pass membrane protein</topology>
    </subcellularLocation>
</comment>
<name>A0AAW1L355_SAPOF</name>
<accession>A0AAW1L355</accession>
<evidence type="ECO:0000313" key="13">
    <source>
        <dbReference type="Proteomes" id="UP001443914"/>
    </source>
</evidence>
<feature type="transmembrane region" description="Helical" evidence="11">
    <location>
        <begin position="92"/>
        <end position="112"/>
    </location>
</feature>
<evidence type="ECO:0008006" key="14">
    <source>
        <dbReference type="Google" id="ProtNLM"/>
    </source>
</evidence>
<dbReference type="PRINTS" id="PR00660">
    <property type="entry name" value="ERLUMENR"/>
</dbReference>
<comment type="caution">
    <text evidence="12">The sequence shown here is derived from an EMBL/GenBank/DDBJ whole genome shotgun (WGS) entry which is preliminary data.</text>
</comment>
<keyword evidence="6" id="KW-0931">ER-Golgi transport</keyword>
<proteinExistence type="inferred from homology"/>
<dbReference type="GO" id="GO:0006621">
    <property type="term" value="P:protein retention in ER lumen"/>
    <property type="evidence" value="ECO:0007669"/>
    <property type="project" value="InterPro"/>
</dbReference>
<protein>
    <recommendedName>
        <fullName evidence="14">ER lumen protein retaining receptor</fullName>
    </recommendedName>
</protein>
<keyword evidence="4 11" id="KW-0812">Transmembrane</keyword>
<evidence type="ECO:0000256" key="9">
    <source>
        <dbReference type="ARBA" id="ARBA00023136"/>
    </source>
</evidence>
<evidence type="ECO:0000256" key="1">
    <source>
        <dbReference type="ARBA" id="ARBA00004477"/>
    </source>
</evidence>
<keyword evidence="5" id="KW-0256">Endoplasmic reticulum</keyword>
<evidence type="ECO:0000313" key="12">
    <source>
        <dbReference type="EMBL" id="KAK9726591.1"/>
    </source>
</evidence>
<evidence type="ECO:0000256" key="4">
    <source>
        <dbReference type="ARBA" id="ARBA00022692"/>
    </source>
</evidence>
<evidence type="ECO:0000256" key="8">
    <source>
        <dbReference type="ARBA" id="ARBA00022989"/>
    </source>
</evidence>
<evidence type="ECO:0000256" key="10">
    <source>
        <dbReference type="ARBA" id="ARBA00023170"/>
    </source>
</evidence>
<keyword evidence="3" id="KW-0813">Transport</keyword>
<keyword evidence="9 11" id="KW-0472">Membrane</keyword>
<keyword evidence="10" id="KW-0675">Receptor</keyword>
<feature type="transmembrane region" description="Helical" evidence="11">
    <location>
        <begin position="31"/>
        <end position="49"/>
    </location>
</feature>